<proteinExistence type="predicted"/>
<organism evidence="3 4">
    <name type="scientific">Talaromyces proteolyticus</name>
    <dbReference type="NCBI Taxonomy" id="1131652"/>
    <lineage>
        <taxon>Eukaryota</taxon>
        <taxon>Fungi</taxon>
        <taxon>Dikarya</taxon>
        <taxon>Ascomycota</taxon>
        <taxon>Pezizomycotina</taxon>
        <taxon>Eurotiomycetes</taxon>
        <taxon>Eurotiomycetidae</taxon>
        <taxon>Eurotiales</taxon>
        <taxon>Trichocomaceae</taxon>
        <taxon>Talaromyces</taxon>
        <taxon>Talaromyces sect. Bacilispori</taxon>
    </lineage>
</organism>
<feature type="region of interest" description="Disordered" evidence="1">
    <location>
        <begin position="47"/>
        <end position="84"/>
    </location>
</feature>
<dbReference type="EMBL" id="JAJTJA010000005">
    <property type="protein sequence ID" value="KAH8698759.1"/>
    <property type="molecule type" value="Genomic_DNA"/>
</dbReference>
<keyword evidence="2" id="KW-0472">Membrane</keyword>
<feature type="transmembrane region" description="Helical" evidence="2">
    <location>
        <begin position="186"/>
        <end position="206"/>
    </location>
</feature>
<keyword evidence="4" id="KW-1185">Reference proteome</keyword>
<dbReference type="GeneID" id="70243343"/>
<evidence type="ECO:0000313" key="3">
    <source>
        <dbReference type="EMBL" id="KAH8698759.1"/>
    </source>
</evidence>
<accession>A0AAD4Q1I8</accession>
<keyword evidence="2" id="KW-0812">Transmembrane</keyword>
<dbReference type="AlphaFoldDB" id="A0AAD4Q1I8"/>
<protein>
    <submittedName>
        <fullName evidence="3">Uncharacterized protein</fullName>
    </submittedName>
</protein>
<reference evidence="3" key="1">
    <citation type="submission" date="2021-12" db="EMBL/GenBank/DDBJ databases">
        <title>Convergent genome expansion in fungi linked to evolution of root-endophyte symbiosis.</title>
        <authorList>
            <consortium name="DOE Joint Genome Institute"/>
            <person name="Ke Y.-H."/>
            <person name="Bonito G."/>
            <person name="Liao H.-L."/>
            <person name="Looney B."/>
            <person name="Rojas-Flechas A."/>
            <person name="Nash J."/>
            <person name="Hameed K."/>
            <person name="Schadt C."/>
            <person name="Martin F."/>
            <person name="Crous P.W."/>
            <person name="Miettinen O."/>
            <person name="Magnuson J.K."/>
            <person name="Labbe J."/>
            <person name="Jacobson D."/>
            <person name="Doktycz M.J."/>
            <person name="Veneault-Fourrey C."/>
            <person name="Kuo A."/>
            <person name="Mondo S."/>
            <person name="Calhoun S."/>
            <person name="Riley R."/>
            <person name="Ohm R."/>
            <person name="LaButti K."/>
            <person name="Andreopoulos B."/>
            <person name="Pangilinan J."/>
            <person name="Nolan M."/>
            <person name="Tritt A."/>
            <person name="Clum A."/>
            <person name="Lipzen A."/>
            <person name="Daum C."/>
            <person name="Barry K."/>
            <person name="Grigoriev I.V."/>
            <person name="Vilgalys R."/>
        </authorList>
    </citation>
    <scope>NUCLEOTIDE SEQUENCE</scope>
    <source>
        <strain evidence="3">PMI_201</strain>
    </source>
</reference>
<feature type="compositionally biased region" description="Polar residues" evidence="1">
    <location>
        <begin position="66"/>
        <end position="80"/>
    </location>
</feature>
<evidence type="ECO:0000313" key="4">
    <source>
        <dbReference type="Proteomes" id="UP001201262"/>
    </source>
</evidence>
<evidence type="ECO:0000256" key="2">
    <source>
        <dbReference type="SAM" id="Phobius"/>
    </source>
</evidence>
<comment type="caution">
    <text evidence="3">The sequence shown here is derived from an EMBL/GenBank/DDBJ whole genome shotgun (WGS) entry which is preliminary data.</text>
</comment>
<name>A0AAD4Q1I8_9EURO</name>
<dbReference type="RefSeq" id="XP_046073223.1">
    <property type="nucleotide sequence ID" value="XM_046213056.1"/>
</dbReference>
<keyword evidence="2" id="KW-1133">Transmembrane helix</keyword>
<evidence type="ECO:0000256" key="1">
    <source>
        <dbReference type="SAM" id="MobiDB-lite"/>
    </source>
</evidence>
<dbReference type="Proteomes" id="UP001201262">
    <property type="component" value="Unassembled WGS sequence"/>
</dbReference>
<gene>
    <name evidence="3" type="ORF">BGW36DRAFT_340013</name>
</gene>
<sequence>MLPASIRQRLCLLNSSNSPLPVSQESLNPTPYLGFSLISASEPRLSHYEEFPNPSSRPATADSKESSPSVSTHGSGTSTPEVDRSTAVSVYEGDSGLKWNRVVPAFNLLRNAGFEAQQPNSDTRLIRRLYINGLGYLLEALPSDLSSEEARAIQDRLPEAIKPESDETYNRLTMQEKAARQSPPSYLHRIIAALIVYGFVLIHFIIPYAKTLLQSVYRYEKNHRIATRFLTTALETADGIGKSANNASSTLITLSEGRLVAAVVNLIAWFLEAVAGGVYDGVGEGLIVLGAIRPSSDLQARPKPDRH</sequence>